<dbReference type="SUPFAM" id="SSF51306">
    <property type="entry name" value="LexA/Signal peptidase"/>
    <property type="match status" value="1"/>
</dbReference>
<comment type="similarity">
    <text evidence="2 7">Belongs to the peptidase S26 family.</text>
</comment>
<dbReference type="EMBL" id="JBFWIC010000002">
    <property type="protein sequence ID" value="MEZ0473320.1"/>
    <property type="molecule type" value="Genomic_DNA"/>
</dbReference>
<evidence type="ECO:0000256" key="3">
    <source>
        <dbReference type="ARBA" id="ARBA00013208"/>
    </source>
</evidence>
<dbReference type="CDD" id="cd06530">
    <property type="entry name" value="S26_SPase_I"/>
    <property type="match status" value="1"/>
</dbReference>
<dbReference type="PANTHER" id="PTHR43390:SF1">
    <property type="entry name" value="CHLOROPLAST PROCESSING PEPTIDASE"/>
    <property type="match status" value="1"/>
</dbReference>
<proteinExistence type="inferred from homology"/>
<dbReference type="RefSeq" id="WP_370562067.1">
    <property type="nucleotide sequence ID" value="NZ_JBFWIB010000001.1"/>
</dbReference>
<organism evidence="9 10">
    <name type="scientific">Luteimonas salinilitoris</name>
    <dbReference type="NCBI Taxonomy" id="3237697"/>
    <lineage>
        <taxon>Bacteria</taxon>
        <taxon>Pseudomonadati</taxon>
        <taxon>Pseudomonadota</taxon>
        <taxon>Gammaproteobacteria</taxon>
        <taxon>Lysobacterales</taxon>
        <taxon>Lysobacteraceae</taxon>
        <taxon>Luteimonas</taxon>
    </lineage>
</organism>
<keyword evidence="10" id="KW-1185">Reference proteome</keyword>
<evidence type="ECO:0000313" key="9">
    <source>
        <dbReference type="EMBL" id="MEZ0473320.1"/>
    </source>
</evidence>
<dbReference type="PANTHER" id="PTHR43390">
    <property type="entry name" value="SIGNAL PEPTIDASE I"/>
    <property type="match status" value="1"/>
</dbReference>
<evidence type="ECO:0000313" key="10">
    <source>
        <dbReference type="Proteomes" id="UP001566331"/>
    </source>
</evidence>
<dbReference type="Pfam" id="PF10502">
    <property type="entry name" value="Peptidase_S26"/>
    <property type="match status" value="1"/>
</dbReference>
<dbReference type="PROSITE" id="PS00501">
    <property type="entry name" value="SPASE_I_1"/>
    <property type="match status" value="1"/>
</dbReference>
<evidence type="ECO:0000256" key="1">
    <source>
        <dbReference type="ARBA" id="ARBA00000677"/>
    </source>
</evidence>
<evidence type="ECO:0000256" key="6">
    <source>
        <dbReference type="ARBA" id="ARBA00022801"/>
    </source>
</evidence>
<comment type="catalytic activity">
    <reaction evidence="1 7">
        <text>Cleavage of hydrophobic, N-terminal signal or leader sequences from secreted and periplasmic proteins.</text>
        <dbReference type="EC" id="3.4.21.89"/>
    </reaction>
</comment>
<dbReference type="PRINTS" id="PR00727">
    <property type="entry name" value="LEADERPTASE"/>
</dbReference>
<dbReference type="InterPro" id="IPR019533">
    <property type="entry name" value="Peptidase_S26"/>
</dbReference>
<dbReference type="InterPro" id="IPR000223">
    <property type="entry name" value="Pept_S26A_signal_pept_1"/>
</dbReference>
<keyword evidence="5 7" id="KW-0645">Protease</keyword>
<dbReference type="PROSITE" id="PS00761">
    <property type="entry name" value="SPASE_I_3"/>
    <property type="match status" value="1"/>
</dbReference>
<reference evidence="9 10" key="1">
    <citation type="submission" date="2024-07" db="EMBL/GenBank/DDBJ databases">
        <title>Luteimonas salilacus sp. nov., isolated from the shore soil of Salt Lake in Tibet of China.</title>
        <authorList>
            <person name="Zhang X."/>
            <person name="Li A."/>
        </authorList>
    </citation>
    <scope>NUCLEOTIDE SEQUENCE [LARGE SCALE GENOMIC DNA]</scope>
    <source>
        <strain evidence="9 10">B3-2-R+30</strain>
    </source>
</reference>
<keyword evidence="6 7" id="KW-0378">Hydrolase</keyword>
<accession>A0ABV4HKQ2</accession>
<comment type="caution">
    <text evidence="9">The sequence shown here is derived from an EMBL/GenBank/DDBJ whole genome shotgun (WGS) entry which is preliminary data.</text>
</comment>
<evidence type="ECO:0000256" key="5">
    <source>
        <dbReference type="ARBA" id="ARBA00022670"/>
    </source>
</evidence>
<dbReference type="Gene3D" id="2.10.109.10">
    <property type="entry name" value="Umud Fragment, subunit A"/>
    <property type="match status" value="1"/>
</dbReference>
<feature type="domain" description="Peptidase S26" evidence="8">
    <location>
        <begin position="25"/>
        <end position="197"/>
    </location>
</feature>
<dbReference type="EC" id="3.4.21.89" evidence="3 7"/>
<dbReference type="InterPro" id="IPR036286">
    <property type="entry name" value="LexA/Signal_pep-like_sf"/>
</dbReference>
<dbReference type="InterPro" id="IPR019756">
    <property type="entry name" value="Pept_S26A_signal_pept_1_Ser-AS"/>
</dbReference>
<dbReference type="InterPro" id="IPR019758">
    <property type="entry name" value="Pept_S26A_signal_pept_1_CS"/>
</dbReference>
<dbReference type="NCBIfam" id="TIGR02227">
    <property type="entry name" value="sigpep_I_bact"/>
    <property type="match status" value="1"/>
</dbReference>
<dbReference type="Proteomes" id="UP001566331">
    <property type="component" value="Unassembled WGS sequence"/>
</dbReference>
<evidence type="ECO:0000256" key="4">
    <source>
        <dbReference type="ARBA" id="ARBA00019232"/>
    </source>
</evidence>
<evidence type="ECO:0000256" key="2">
    <source>
        <dbReference type="ARBA" id="ARBA00009370"/>
    </source>
</evidence>
<comment type="subcellular location">
    <subcellularLocation>
        <location evidence="7">Membrane</location>
        <topology evidence="7">Multi-pass membrane protein</topology>
    </subcellularLocation>
</comment>
<evidence type="ECO:0000256" key="7">
    <source>
        <dbReference type="RuleBase" id="RU362042"/>
    </source>
</evidence>
<protein>
    <recommendedName>
        <fullName evidence="4 7">Signal peptidase I</fullName>
        <ecNumber evidence="3 7">3.4.21.89</ecNumber>
    </recommendedName>
</protein>
<dbReference type="GO" id="GO:0009003">
    <property type="term" value="F:signal peptidase activity"/>
    <property type="evidence" value="ECO:0007669"/>
    <property type="project" value="UniProtKB-EC"/>
</dbReference>
<gene>
    <name evidence="9" type="primary">lepB</name>
    <name evidence="9" type="ORF">AB6713_01620</name>
</gene>
<evidence type="ECO:0000259" key="8">
    <source>
        <dbReference type="Pfam" id="PF10502"/>
    </source>
</evidence>
<name>A0ABV4HKQ2_9GAMM</name>
<sequence length="209" mass="22783">MEIAEPERSRTRKTLDRLRTDVLPLLVLAVLMLAARSSFANHYHVPSGSMQPTLQPGDRVAVDMTAYGVRIPFTLVDVVPRGGPRPGEVVVFDSPADGTRLIKRVVAVAGDTVELVDGRLRINGAALQPEDADDAERFGARLVALDLRHGGGPGIVPTVVPDGMVLVLGDHRGRSADGRYFGLVPEREFYGRAVAVYHRRGEGFVWKRL</sequence>